<organism evidence="2">
    <name type="scientific">Rhipicephalus appendiculatus</name>
    <name type="common">Brown ear tick</name>
    <dbReference type="NCBI Taxonomy" id="34631"/>
    <lineage>
        <taxon>Eukaryota</taxon>
        <taxon>Metazoa</taxon>
        <taxon>Ecdysozoa</taxon>
        <taxon>Arthropoda</taxon>
        <taxon>Chelicerata</taxon>
        <taxon>Arachnida</taxon>
        <taxon>Acari</taxon>
        <taxon>Parasitiformes</taxon>
        <taxon>Ixodida</taxon>
        <taxon>Ixodoidea</taxon>
        <taxon>Ixodidae</taxon>
        <taxon>Rhipicephalinae</taxon>
        <taxon>Rhipicephalus</taxon>
        <taxon>Rhipicephalus</taxon>
    </lineage>
</organism>
<keyword evidence="1" id="KW-0732">Signal</keyword>
<proteinExistence type="predicted"/>
<reference evidence="2" key="1">
    <citation type="journal article" date="2016" name="Ticks Tick Borne Dis.">
        <title>De novo assembly and annotation of the salivary gland transcriptome of Rhipicephalus appendiculatus male and female ticks during blood feeding.</title>
        <authorList>
            <person name="de Castro M.H."/>
            <person name="de Klerk D."/>
            <person name="Pienaar R."/>
            <person name="Latif A.A."/>
            <person name="Rees D.J."/>
            <person name="Mans B.J."/>
        </authorList>
    </citation>
    <scope>NUCLEOTIDE SEQUENCE</scope>
    <source>
        <tissue evidence="2">Salivary glands</tissue>
    </source>
</reference>
<evidence type="ECO:0000256" key="1">
    <source>
        <dbReference type="SAM" id="SignalP"/>
    </source>
</evidence>
<evidence type="ECO:0000313" key="2">
    <source>
        <dbReference type="EMBL" id="JAP81917.1"/>
    </source>
</evidence>
<accession>A0A131YSJ4</accession>
<sequence length="101" mass="11564">MTPSKSFFIVITHVLIIAMHTSTPQVVHVPVKLNEKGWCEYRDVRIVPNTTQTFEWPCEALTCNATTNSMFGEVLIQGCPPPPDAEPSRYKWPECCKKKWQ</sequence>
<protein>
    <submittedName>
        <fullName evidence="2">8.9 kDa family member</fullName>
    </submittedName>
</protein>
<feature type="signal peptide" evidence="1">
    <location>
        <begin position="1"/>
        <end position="24"/>
    </location>
</feature>
<feature type="chain" id="PRO_5007285896" evidence="1">
    <location>
        <begin position="25"/>
        <end position="101"/>
    </location>
</feature>
<name>A0A131YSJ4_RHIAP</name>
<dbReference type="EMBL" id="GEDV01006640">
    <property type="protein sequence ID" value="JAP81917.1"/>
    <property type="molecule type" value="Transcribed_RNA"/>
</dbReference>
<dbReference type="AlphaFoldDB" id="A0A131YSJ4"/>